<gene>
    <name evidence="2" type="ORF">EVAR_5683_1</name>
</gene>
<proteinExistence type="predicted"/>
<keyword evidence="3" id="KW-1185">Reference proteome</keyword>
<reference evidence="2 3" key="1">
    <citation type="journal article" date="2019" name="Commun. Biol.">
        <title>The bagworm genome reveals a unique fibroin gene that provides high tensile strength.</title>
        <authorList>
            <person name="Kono N."/>
            <person name="Nakamura H."/>
            <person name="Ohtoshi R."/>
            <person name="Tomita M."/>
            <person name="Numata K."/>
            <person name="Arakawa K."/>
        </authorList>
    </citation>
    <scope>NUCLEOTIDE SEQUENCE [LARGE SCALE GENOMIC DNA]</scope>
</reference>
<protein>
    <submittedName>
        <fullName evidence="2">Uncharacterized protein</fullName>
    </submittedName>
</protein>
<feature type="region of interest" description="Disordered" evidence="1">
    <location>
        <begin position="1"/>
        <end position="30"/>
    </location>
</feature>
<sequence>MMRIEEIAKRELEQKQETQETWESERERAKGKERSIDINIKWTLPINRAIRRDRAHLGKQSEAISRGLQK</sequence>
<accession>A0A4C1T7H9</accession>
<evidence type="ECO:0000313" key="2">
    <source>
        <dbReference type="EMBL" id="GBP10372.1"/>
    </source>
</evidence>
<name>A0A4C1T7H9_EUMVA</name>
<dbReference type="AlphaFoldDB" id="A0A4C1T7H9"/>
<evidence type="ECO:0000313" key="3">
    <source>
        <dbReference type="Proteomes" id="UP000299102"/>
    </source>
</evidence>
<comment type="caution">
    <text evidence="2">The sequence shown here is derived from an EMBL/GenBank/DDBJ whole genome shotgun (WGS) entry which is preliminary data.</text>
</comment>
<organism evidence="2 3">
    <name type="scientific">Eumeta variegata</name>
    <name type="common">Bagworm moth</name>
    <name type="synonym">Eumeta japonica</name>
    <dbReference type="NCBI Taxonomy" id="151549"/>
    <lineage>
        <taxon>Eukaryota</taxon>
        <taxon>Metazoa</taxon>
        <taxon>Ecdysozoa</taxon>
        <taxon>Arthropoda</taxon>
        <taxon>Hexapoda</taxon>
        <taxon>Insecta</taxon>
        <taxon>Pterygota</taxon>
        <taxon>Neoptera</taxon>
        <taxon>Endopterygota</taxon>
        <taxon>Lepidoptera</taxon>
        <taxon>Glossata</taxon>
        <taxon>Ditrysia</taxon>
        <taxon>Tineoidea</taxon>
        <taxon>Psychidae</taxon>
        <taxon>Oiketicinae</taxon>
        <taxon>Eumeta</taxon>
    </lineage>
</organism>
<dbReference type="Proteomes" id="UP000299102">
    <property type="component" value="Unassembled WGS sequence"/>
</dbReference>
<dbReference type="EMBL" id="BGZK01000040">
    <property type="protein sequence ID" value="GBP10372.1"/>
    <property type="molecule type" value="Genomic_DNA"/>
</dbReference>
<evidence type="ECO:0000256" key="1">
    <source>
        <dbReference type="SAM" id="MobiDB-lite"/>
    </source>
</evidence>